<reference evidence="2" key="1">
    <citation type="journal article" date="2021" name="Sci. Rep.">
        <title>Diploid genomic architecture of Nitzschia inconspicua, an elite biomass production diatom.</title>
        <authorList>
            <person name="Oliver A."/>
            <person name="Podell S."/>
            <person name="Pinowska A."/>
            <person name="Traller J.C."/>
            <person name="Smith S.R."/>
            <person name="McClure R."/>
            <person name="Beliaev A."/>
            <person name="Bohutskyi P."/>
            <person name="Hill E.A."/>
            <person name="Rabines A."/>
            <person name="Zheng H."/>
            <person name="Allen L.Z."/>
            <person name="Kuo A."/>
            <person name="Grigoriev I.V."/>
            <person name="Allen A.E."/>
            <person name="Hazlebeck D."/>
            <person name="Allen E.E."/>
        </authorList>
    </citation>
    <scope>NUCLEOTIDE SEQUENCE</scope>
    <source>
        <strain evidence="2">Hildebrandi</strain>
    </source>
</reference>
<dbReference type="PANTHER" id="PTHR11732">
    <property type="entry name" value="ALDO/KETO REDUCTASE"/>
    <property type="match status" value="1"/>
</dbReference>
<dbReference type="EMBL" id="JAGRRH010000018">
    <property type="protein sequence ID" value="KAG7351621.1"/>
    <property type="molecule type" value="Genomic_DNA"/>
</dbReference>
<dbReference type="AlphaFoldDB" id="A0A9K3KXU3"/>
<feature type="domain" description="NADP-dependent oxidoreductase" evidence="1">
    <location>
        <begin position="9"/>
        <end position="287"/>
    </location>
</feature>
<reference evidence="2" key="2">
    <citation type="submission" date="2021-04" db="EMBL/GenBank/DDBJ databases">
        <authorList>
            <person name="Podell S."/>
        </authorList>
    </citation>
    <scope>NUCLEOTIDE SEQUENCE</scope>
    <source>
        <strain evidence="2">Hildebrandi</strain>
    </source>
</reference>
<dbReference type="PROSITE" id="PS00062">
    <property type="entry name" value="ALDOKETO_REDUCTASE_2"/>
    <property type="match status" value="1"/>
</dbReference>
<evidence type="ECO:0000259" key="1">
    <source>
        <dbReference type="Pfam" id="PF00248"/>
    </source>
</evidence>
<gene>
    <name evidence="2" type="ORF">IV203_010981</name>
</gene>
<dbReference type="PIRSF" id="PIRSF000097">
    <property type="entry name" value="AKR"/>
    <property type="match status" value="1"/>
</dbReference>
<keyword evidence="3" id="KW-1185">Reference proteome</keyword>
<evidence type="ECO:0000313" key="2">
    <source>
        <dbReference type="EMBL" id="KAG7351621.1"/>
    </source>
</evidence>
<dbReference type="InterPro" id="IPR020471">
    <property type="entry name" value="AKR"/>
</dbReference>
<name>A0A9K3KXU3_9STRA</name>
<organism evidence="2 3">
    <name type="scientific">Nitzschia inconspicua</name>
    <dbReference type="NCBI Taxonomy" id="303405"/>
    <lineage>
        <taxon>Eukaryota</taxon>
        <taxon>Sar</taxon>
        <taxon>Stramenopiles</taxon>
        <taxon>Ochrophyta</taxon>
        <taxon>Bacillariophyta</taxon>
        <taxon>Bacillariophyceae</taxon>
        <taxon>Bacillariophycidae</taxon>
        <taxon>Bacillariales</taxon>
        <taxon>Bacillariaceae</taxon>
        <taxon>Nitzschia</taxon>
    </lineage>
</organism>
<accession>A0A9K3KXU3</accession>
<protein>
    <submittedName>
        <fullName evidence="2">Aldo-keto oxidoreductase</fullName>
    </submittedName>
</protein>
<dbReference type="InterPro" id="IPR018170">
    <property type="entry name" value="Aldo/ket_reductase_CS"/>
</dbReference>
<sequence length="311" mass="35425">MSKSFSVGLGTFGMNPSQIPDAISSALRLGYRRIDCAPVYFNEDAIGDALHQEFSTGTVNREDLYIVSKLANPFHRKEHVKIGFQKTLTDLRLDYLDLYLIHWPQAFHFVEIDPTRRGYDNEDIDDSDGGSKIDPNVSIHETWAAMEDLVDEGLVREIGVSNFPVSLLHELLTCCRIRPVVNQVEAHPYLQQRKLLAYCQKRGVNFQAYSPLGSPGYKETEEPTLLQEPVLDDIASRHNATIAQICVAWALQRGTSIVVKSATPQRQEENWIGQSIILSTSDMEEIELLERNYRFFRPEDWWGDMAMAVFD</sequence>
<dbReference type="OrthoDB" id="416253at2759"/>
<dbReference type="Pfam" id="PF00248">
    <property type="entry name" value="Aldo_ket_red"/>
    <property type="match status" value="1"/>
</dbReference>
<comment type="caution">
    <text evidence="2">The sequence shown here is derived from an EMBL/GenBank/DDBJ whole genome shotgun (WGS) entry which is preliminary data.</text>
</comment>
<dbReference type="InterPro" id="IPR023210">
    <property type="entry name" value="NADP_OxRdtase_dom"/>
</dbReference>
<proteinExistence type="predicted"/>
<evidence type="ECO:0000313" key="3">
    <source>
        <dbReference type="Proteomes" id="UP000693970"/>
    </source>
</evidence>
<dbReference type="GO" id="GO:0016491">
    <property type="term" value="F:oxidoreductase activity"/>
    <property type="evidence" value="ECO:0007669"/>
    <property type="project" value="InterPro"/>
</dbReference>
<dbReference type="Proteomes" id="UP000693970">
    <property type="component" value="Unassembled WGS sequence"/>
</dbReference>